<reference evidence="2" key="2">
    <citation type="submission" date="2020-09" db="EMBL/GenBank/DDBJ databases">
        <authorList>
            <person name="Sun Q."/>
            <person name="Zhou Y."/>
        </authorList>
    </citation>
    <scope>NUCLEOTIDE SEQUENCE</scope>
    <source>
        <strain evidence="2">CGMCC 1.6333</strain>
    </source>
</reference>
<feature type="domain" description="Amine oxidase" evidence="1">
    <location>
        <begin position="84"/>
        <end position="205"/>
    </location>
</feature>
<dbReference type="SUPFAM" id="SSF51905">
    <property type="entry name" value="FAD/NAD(P)-binding domain"/>
    <property type="match status" value="1"/>
</dbReference>
<proteinExistence type="predicted"/>
<evidence type="ECO:0000259" key="1">
    <source>
        <dbReference type="Pfam" id="PF01593"/>
    </source>
</evidence>
<protein>
    <recommendedName>
        <fullName evidence="1">Amine oxidase domain-containing protein</fullName>
    </recommendedName>
</protein>
<dbReference type="Proteomes" id="UP000618460">
    <property type="component" value="Unassembled WGS sequence"/>
</dbReference>
<dbReference type="AlphaFoldDB" id="A0A917WXU7"/>
<dbReference type="OrthoDB" id="5792777at2"/>
<accession>A0A917WXU7</accession>
<dbReference type="PANTHER" id="PTHR16128">
    <property type="entry name" value="FAD/NAD(P)-BINDING OXIDOREDUCTASE FAMILY PROTEIN"/>
    <property type="match status" value="1"/>
</dbReference>
<evidence type="ECO:0000313" key="2">
    <source>
        <dbReference type="EMBL" id="GGM37989.1"/>
    </source>
</evidence>
<sequence>MCEQTPIVIIGGGMAGIMAARTLKEKGYQDILIVDKSRSVGGRMATRRIEDGKVDHGAQFFTARTEKFQTFINDWIKEGSVKNWFGDKYHRYISTRGMNSFAKKLAEDISVRLETRIAAIMRNEDGYTLVTDHGESFNAKAVLVTVPAPQAKALLQSEGLQLDTKFLHKLDEIVFQPCLVGLFDLEQPTSLPVDGHLDSGLPEGVMRLVDHKKKGISPNTTVCIYMTSEWSKIHYDKGEEAVLEKMKEITSAYFDFNSVISSQLKKWRYAEATQFLREPFLNTELEYPLLVAGDAFLDPQDTANRTRLESAFISGIAAGEELAALLK</sequence>
<evidence type="ECO:0000313" key="3">
    <source>
        <dbReference type="Proteomes" id="UP000618460"/>
    </source>
</evidence>
<dbReference type="EMBL" id="BMLG01000017">
    <property type="protein sequence ID" value="GGM37989.1"/>
    <property type="molecule type" value="Genomic_DNA"/>
</dbReference>
<dbReference type="Gene3D" id="3.50.50.60">
    <property type="entry name" value="FAD/NAD(P)-binding domain"/>
    <property type="match status" value="1"/>
</dbReference>
<dbReference type="RefSeq" id="WP_117156430.1">
    <property type="nucleotide sequence ID" value="NZ_BMLG01000017.1"/>
</dbReference>
<gene>
    <name evidence="2" type="ORF">GCM10011351_25220</name>
</gene>
<comment type="caution">
    <text evidence="2">The sequence shown here is derived from an EMBL/GenBank/DDBJ whole genome shotgun (WGS) entry which is preliminary data.</text>
</comment>
<dbReference type="Pfam" id="PF13450">
    <property type="entry name" value="NAD_binding_8"/>
    <property type="match status" value="1"/>
</dbReference>
<organism evidence="2 3">
    <name type="scientific">Paraliobacillus quinghaiensis</name>
    <dbReference type="NCBI Taxonomy" id="470815"/>
    <lineage>
        <taxon>Bacteria</taxon>
        <taxon>Bacillati</taxon>
        <taxon>Bacillota</taxon>
        <taxon>Bacilli</taxon>
        <taxon>Bacillales</taxon>
        <taxon>Bacillaceae</taxon>
        <taxon>Paraliobacillus</taxon>
    </lineage>
</organism>
<dbReference type="InterPro" id="IPR002937">
    <property type="entry name" value="Amino_oxidase"/>
</dbReference>
<dbReference type="Pfam" id="PF01593">
    <property type="entry name" value="Amino_oxidase"/>
    <property type="match status" value="1"/>
</dbReference>
<keyword evidence="3" id="KW-1185">Reference proteome</keyword>
<name>A0A917WXU7_9BACI</name>
<dbReference type="Gene3D" id="3.90.660.10">
    <property type="match status" value="1"/>
</dbReference>
<dbReference type="InterPro" id="IPR036188">
    <property type="entry name" value="FAD/NAD-bd_sf"/>
</dbReference>
<dbReference type="PANTHER" id="PTHR16128:SF5">
    <property type="entry name" value="FAD_NAD(P)-BINDING OXIDOREDUCTASE FAMILY PROTEIN"/>
    <property type="match status" value="1"/>
</dbReference>
<dbReference type="GO" id="GO:0016491">
    <property type="term" value="F:oxidoreductase activity"/>
    <property type="evidence" value="ECO:0007669"/>
    <property type="project" value="InterPro"/>
</dbReference>
<reference evidence="2" key="1">
    <citation type="journal article" date="2014" name="Int. J. Syst. Evol. Microbiol.">
        <title>Complete genome sequence of Corynebacterium casei LMG S-19264T (=DSM 44701T), isolated from a smear-ripened cheese.</title>
        <authorList>
            <consortium name="US DOE Joint Genome Institute (JGI-PGF)"/>
            <person name="Walter F."/>
            <person name="Albersmeier A."/>
            <person name="Kalinowski J."/>
            <person name="Ruckert C."/>
        </authorList>
    </citation>
    <scope>NUCLEOTIDE SEQUENCE</scope>
    <source>
        <strain evidence="2">CGMCC 1.6333</strain>
    </source>
</reference>